<evidence type="ECO:0000313" key="2">
    <source>
        <dbReference type="EMBL" id="OCK74097.1"/>
    </source>
</evidence>
<sequence length="708" mass="80161">MAEASTYILAGTNKLPGSRPSIRSDNDPGDYGMYKYASLPTETSIRVLDVLPSMSDSDSVVSCEFRVIDLGSTGHPAYDALSYTWGLPCTIYPSGASLPSAKEAEARTNIVLVDGKVIKVTKNCVDALKQLRSLLHGKNIRGIQSLLKLKSHRIRPIWIDALCINQAEDSQALKERAQQIRIMRRVYSQALEVKIWLGLEDCYTRDAVRALLILAELPKKAQQAQPLNLLDIETYKTLDVDHISPDMWLAVFAFLHRSYFRRAWIVQEVAVVKDPVLICGAIVLPWHFLASACYFMKESRWNADLVEMLTLRYVPSVKGERSLDDDPLFRILAIASLRLKFGNLGLFKLPPAVTQTFRLQPLGLVVNYFRRAVCGKPQDKIYAYLGVAEAKSYEQIQIDYQRPVEKTYVEVARVIMLAAGNARLLSFKEDRSMTGARDLPSWVPDLYVDMEPHPFDEGDSNAFKVADDEPFEMVTSDLQQRILTMRGFCIGTISAVARFQRYNISSLEDLDLGRQPSDFEALWRCLIGDKFDGQTPAPPRCGNIFSNLVHQDLEKMHLTTMLRSRGIPTRMSEFRAADEEFKRAFAAWQKARGEQFVSQDLLFARRHIKAIKRSMDLDDVALSDMKIRINTINERRTLFRTREDQLGNGPRSIKENDEVWVLAGTKVPYVLRPVGSLQYELVGEAFIHGVMYGEACRTPAVWTDISLV</sequence>
<dbReference type="PANTHER" id="PTHR24148:SF73">
    <property type="entry name" value="HET DOMAIN PROTEIN (AFU_ORTHOLOGUE AFUA_8G01020)"/>
    <property type="match status" value="1"/>
</dbReference>
<dbReference type="InterPro" id="IPR010730">
    <property type="entry name" value="HET"/>
</dbReference>
<dbReference type="EMBL" id="KV745560">
    <property type="protein sequence ID" value="OCK74097.1"/>
    <property type="molecule type" value="Genomic_DNA"/>
</dbReference>
<dbReference type="Pfam" id="PF06985">
    <property type="entry name" value="HET"/>
    <property type="match status" value="1"/>
</dbReference>
<gene>
    <name evidence="2" type="ORF">K432DRAFT_311387</name>
</gene>
<dbReference type="Pfam" id="PF26639">
    <property type="entry name" value="Het-6_barrel"/>
    <property type="match status" value="1"/>
</dbReference>
<dbReference type="InterPro" id="IPR052895">
    <property type="entry name" value="HetReg/Transcr_Mod"/>
</dbReference>
<organism evidence="2 3">
    <name type="scientific">Lepidopterella palustris CBS 459.81</name>
    <dbReference type="NCBI Taxonomy" id="1314670"/>
    <lineage>
        <taxon>Eukaryota</taxon>
        <taxon>Fungi</taxon>
        <taxon>Dikarya</taxon>
        <taxon>Ascomycota</taxon>
        <taxon>Pezizomycotina</taxon>
        <taxon>Dothideomycetes</taxon>
        <taxon>Pleosporomycetidae</taxon>
        <taxon>Mytilinidiales</taxon>
        <taxon>Argynnaceae</taxon>
        <taxon>Lepidopterella</taxon>
    </lineage>
</organism>
<dbReference type="AlphaFoldDB" id="A0A8E2DYP5"/>
<dbReference type="Proteomes" id="UP000250266">
    <property type="component" value="Unassembled WGS sequence"/>
</dbReference>
<proteinExistence type="predicted"/>
<evidence type="ECO:0000313" key="3">
    <source>
        <dbReference type="Proteomes" id="UP000250266"/>
    </source>
</evidence>
<reference evidence="2 3" key="1">
    <citation type="journal article" date="2016" name="Nat. Commun.">
        <title>Ectomycorrhizal ecology is imprinted in the genome of the dominant symbiotic fungus Cenococcum geophilum.</title>
        <authorList>
            <consortium name="DOE Joint Genome Institute"/>
            <person name="Peter M."/>
            <person name="Kohler A."/>
            <person name="Ohm R.A."/>
            <person name="Kuo A."/>
            <person name="Krutzmann J."/>
            <person name="Morin E."/>
            <person name="Arend M."/>
            <person name="Barry K.W."/>
            <person name="Binder M."/>
            <person name="Choi C."/>
            <person name="Clum A."/>
            <person name="Copeland A."/>
            <person name="Grisel N."/>
            <person name="Haridas S."/>
            <person name="Kipfer T."/>
            <person name="LaButti K."/>
            <person name="Lindquist E."/>
            <person name="Lipzen A."/>
            <person name="Maire R."/>
            <person name="Meier B."/>
            <person name="Mihaltcheva S."/>
            <person name="Molinier V."/>
            <person name="Murat C."/>
            <person name="Poggeler S."/>
            <person name="Quandt C.A."/>
            <person name="Sperisen C."/>
            <person name="Tritt A."/>
            <person name="Tisserant E."/>
            <person name="Crous P.W."/>
            <person name="Henrissat B."/>
            <person name="Nehls U."/>
            <person name="Egli S."/>
            <person name="Spatafora J.W."/>
            <person name="Grigoriev I.V."/>
            <person name="Martin F.M."/>
        </authorList>
    </citation>
    <scope>NUCLEOTIDE SEQUENCE [LARGE SCALE GENOMIC DNA]</scope>
    <source>
        <strain evidence="2 3">CBS 459.81</strain>
    </source>
</reference>
<dbReference type="PANTHER" id="PTHR24148">
    <property type="entry name" value="ANKYRIN REPEAT DOMAIN-CONTAINING PROTEIN 39 HOMOLOG-RELATED"/>
    <property type="match status" value="1"/>
</dbReference>
<protein>
    <recommendedName>
        <fullName evidence="1">Heterokaryon incompatibility domain-containing protein</fullName>
    </recommendedName>
</protein>
<feature type="domain" description="Heterokaryon incompatibility" evidence="1">
    <location>
        <begin position="78"/>
        <end position="268"/>
    </location>
</feature>
<keyword evidence="3" id="KW-1185">Reference proteome</keyword>
<accession>A0A8E2DYP5</accession>
<name>A0A8E2DYP5_9PEZI</name>
<dbReference type="OrthoDB" id="4476201at2759"/>
<evidence type="ECO:0000259" key="1">
    <source>
        <dbReference type="Pfam" id="PF06985"/>
    </source>
</evidence>